<evidence type="ECO:0000256" key="4">
    <source>
        <dbReference type="ARBA" id="ARBA00022989"/>
    </source>
</evidence>
<dbReference type="EMBL" id="MTZV01000002">
    <property type="protein sequence ID" value="PCE28150.1"/>
    <property type="molecule type" value="Genomic_DNA"/>
</dbReference>
<sequence>MSTLVAMTGFALATSASPGPINIVSAMSGARFGAGRTIPYILGATVGFVSILAITGSGLSPVIMRFPHVEHALALLGSLYMLYLAYSLARASMVDMDEYEKSSPPNIFAGILAQYTNPKAWIVAISAISIYVSTNENYSTALAIFCCIFFIICFPSLWVWSIIGASFSRKLGGIKIFNVVMSCLLAGSVVAFILDYFR</sequence>
<gene>
    <name evidence="7" type="ORF">BWP39_06465</name>
</gene>
<organism evidence="7 8">
    <name type="scientific">Paraburkholderia acidicola</name>
    <dbReference type="NCBI Taxonomy" id="1912599"/>
    <lineage>
        <taxon>Bacteria</taxon>
        <taxon>Pseudomonadati</taxon>
        <taxon>Pseudomonadota</taxon>
        <taxon>Betaproteobacteria</taxon>
        <taxon>Burkholderiales</taxon>
        <taxon>Burkholderiaceae</taxon>
        <taxon>Paraburkholderia</taxon>
    </lineage>
</organism>
<evidence type="ECO:0000313" key="7">
    <source>
        <dbReference type="EMBL" id="PCE28150.1"/>
    </source>
</evidence>
<proteinExistence type="predicted"/>
<dbReference type="PANTHER" id="PTHR30086:SF20">
    <property type="entry name" value="ARGININE EXPORTER PROTEIN ARGO-RELATED"/>
    <property type="match status" value="1"/>
</dbReference>
<dbReference type="GO" id="GO:0015171">
    <property type="term" value="F:amino acid transmembrane transporter activity"/>
    <property type="evidence" value="ECO:0007669"/>
    <property type="project" value="TreeGrafter"/>
</dbReference>
<name>A0A2A4F659_9BURK</name>
<evidence type="ECO:0000256" key="5">
    <source>
        <dbReference type="ARBA" id="ARBA00023136"/>
    </source>
</evidence>
<dbReference type="GO" id="GO:0033228">
    <property type="term" value="P:cysteine export across plasma membrane"/>
    <property type="evidence" value="ECO:0007669"/>
    <property type="project" value="TreeGrafter"/>
</dbReference>
<dbReference type="PANTHER" id="PTHR30086">
    <property type="entry name" value="ARGININE EXPORTER PROTEIN ARGO"/>
    <property type="match status" value="1"/>
</dbReference>
<evidence type="ECO:0000256" key="2">
    <source>
        <dbReference type="ARBA" id="ARBA00022475"/>
    </source>
</evidence>
<dbReference type="AlphaFoldDB" id="A0A2A4F659"/>
<evidence type="ECO:0000256" key="3">
    <source>
        <dbReference type="ARBA" id="ARBA00022692"/>
    </source>
</evidence>
<dbReference type="Pfam" id="PF01810">
    <property type="entry name" value="LysE"/>
    <property type="match status" value="1"/>
</dbReference>
<feature type="transmembrane region" description="Helical" evidence="6">
    <location>
        <begin position="141"/>
        <end position="164"/>
    </location>
</feature>
<reference evidence="7 8" key="1">
    <citation type="submission" date="2017-01" db="EMBL/GenBank/DDBJ databases">
        <title>Whole-Genome Shotgun Sequencing of Two beta-Proteobacterial Species in Search of the Bulgecin Biosynthetic Cluster.</title>
        <authorList>
            <person name="Horsman M.E."/>
            <person name="Marous D.R."/>
            <person name="Li R."/>
            <person name="Oliver R.A."/>
            <person name="Byun B."/>
            <person name="Emrich S.J."/>
            <person name="Boggess B."/>
            <person name="Townsend C.A."/>
            <person name="Mobashery S."/>
        </authorList>
    </citation>
    <scope>NUCLEOTIDE SEQUENCE [LARGE SCALE GENOMIC DNA]</scope>
    <source>
        <strain evidence="7 8">ATCC 31363</strain>
    </source>
</reference>
<dbReference type="Proteomes" id="UP000218022">
    <property type="component" value="Unassembled WGS sequence"/>
</dbReference>
<evidence type="ECO:0000256" key="1">
    <source>
        <dbReference type="ARBA" id="ARBA00004651"/>
    </source>
</evidence>
<keyword evidence="4 6" id="KW-1133">Transmembrane helix</keyword>
<keyword evidence="3 6" id="KW-0812">Transmembrane</keyword>
<comment type="subcellular location">
    <subcellularLocation>
        <location evidence="1">Cell membrane</location>
        <topology evidence="1">Multi-pass membrane protein</topology>
    </subcellularLocation>
</comment>
<evidence type="ECO:0000313" key="8">
    <source>
        <dbReference type="Proteomes" id="UP000218022"/>
    </source>
</evidence>
<feature type="transmembrane region" description="Helical" evidence="6">
    <location>
        <begin position="40"/>
        <end position="60"/>
    </location>
</feature>
<keyword evidence="2" id="KW-1003">Cell membrane</keyword>
<feature type="transmembrane region" description="Helical" evidence="6">
    <location>
        <begin position="176"/>
        <end position="197"/>
    </location>
</feature>
<comment type="caution">
    <text evidence="7">The sequence shown here is derived from an EMBL/GenBank/DDBJ whole genome shotgun (WGS) entry which is preliminary data.</text>
</comment>
<protein>
    <recommendedName>
        <fullName evidence="9">Threonine/homoserine/homoserine lactone efflux protein</fullName>
    </recommendedName>
</protein>
<dbReference type="GO" id="GO:0005886">
    <property type="term" value="C:plasma membrane"/>
    <property type="evidence" value="ECO:0007669"/>
    <property type="project" value="UniProtKB-SubCell"/>
</dbReference>
<accession>A0A2A4F659</accession>
<evidence type="ECO:0000256" key="6">
    <source>
        <dbReference type="SAM" id="Phobius"/>
    </source>
</evidence>
<keyword evidence="5 6" id="KW-0472">Membrane</keyword>
<dbReference type="InterPro" id="IPR001123">
    <property type="entry name" value="LeuE-type"/>
</dbReference>
<feature type="transmembrane region" description="Helical" evidence="6">
    <location>
        <begin position="72"/>
        <end position="89"/>
    </location>
</feature>
<evidence type="ECO:0008006" key="9">
    <source>
        <dbReference type="Google" id="ProtNLM"/>
    </source>
</evidence>